<dbReference type="EMBL" id="VXJS01000004">
    <property type="protein sequence ID" value="KAA8677703.1"/>
    <property type="molecule type" value="Genomic_DNA"/>
</dbReference>
<keyword evidence="3" id="KW-1185">Reference proteome</keyword>
<feature type="transmembrane region" description="Helical" evidence="1">
    <location>
        <begin position="12"/>
        <end position="37"/>
    </location>
</feature>
<evidence type="ECO:0000313" key="3">
    <source>
        <dbReference type="Proteomes" id="UP000322521"/>
    </source>
</evidence>
<protein>
    <submittedName>
        <fullName evidence="2">Uncharacterized protein</fullName>
    </submittedName>
</protein>
<evidence type="ECO:0000313" key="2">
    <source>
        <dbReference type="EMBL" id="KAA8677703.1"/>
    </source>
</evidence>
<organism evidence="2 3">
    <name type="scientific">Vibrio gigantis</name>
    <dbReference type="NCBI Taxonomy" id="296199"/>
    <lineage>
        <taxon>Bacteria</taxon>
        <taxon>Pseudomonadati</taxon>
        <taxon>Pseudomonadota</taxon>
        <taxon>Gammaproteobacteria</taxon>
        <taxon>Vibrionales</taxon>
        <taxon>Vibrionaceae</taxon>
        <taxon>Vibrio</taxon>
    </lineage>
</organism>
<comment type="caution">
    <text evidence="2">The sequence shown here is derived from an EMBL/GenBank/DDBJ whole genome shotgun (WGS) entry which is preliminary data.</text>
</comment>
<keyword evidence="1" id="KW-1133">Transmembrane helix</keyword>
<accession>A0A5M9P2H7</accession>
<reference evidence="2 3" key="1">
    <citation type="submission" date="2019-09" db="EMBL/GenBank/DDBJ databases">
        <title>Draft genome sequence of various Type strains from the CCUG.</title>
        <authorList>
            <person name="Pineiro-Iglesias B."/>
            <person name="Tunovic T."/>
            <person name="Unosson C."/>
            <person name="Inganas E."/>
            <person name="Ohlen M."/>
            <person name="Cardew S."/>
            <person name="Jensie-Markopoulos S."/>
            <person name="Salva-Serra F."/>
            <person name="Jaen-Luchoro D."/>
            <person name="Karlsson R."/>
            <person name="Svensson-Stadler L."/>
            <person name="Chun J."/>
            <person name="Moore E."/>
        </authorList>
    </citation>
    <scope>NUCLEOTIDE SEQUENCE [LARGE SCALE GENOMIC DNA]</scope>
    <source>
        <strain evidence="2 3">CCUG 56969T</strain>
    </source>
</reference>
<keyword evidence="1" id="KW-0812">Transmembrane</keyword>
<dbReference type="OrthoDB" id="5918017at2"/>
<dbReference type="AlphaFoldDB" id="A0A5M9P2H7"/>
<proteinExistence type="predicted"/>
<evidence type="ECO:0000256" key="1">
    <source>
        <dbReference type="SAM" id="Phobius"/>
    </source>
</evidence>
<sequence>MSRSDPLGSLISYGLAAILIFVVLPVVLGIAGIVYVVNTVTLELLPKAEITRDQKGVFVVNSSNYDQWHTYAAVGTSSNMVARLDGDFVLRTFPEVKETCHNIKNCQNYESKFVTLDYSDADVYLIKRLEDSVFSEAVNTLIRRIDKHHNELVGNYGLSMSFSDEDDLAAVERRLTLLEKVTPVSVDKTKPKRNKVAHNNTLTFAKRNCRNNASGCQVNAKLDYSNAVFGGPTFSLSR</sequence>
<name>A0A5M9P2H7_9VIBR</name>
<gene>
    <name evidence="2" type="ORF">F4W18_09105</name>
</gene>
<dbReference type="Proteomes" id="UP000322521">
    <property type="component" value="Unassembled WGS sequence"/>
</dbReference>
<keyword evidence="1" id="KW-0472">Membrane</keyword>
<dbReference type="RefSeq" id="WP_086712648.1">
    <property type="nucleotide sequence ID" value="NZ_AP025493.1"/>
</dbReference>